<gene>
    <name evidence="1" type="ORF">E4U13_005894</name>
</gene>
<dbReference type="EMBL" id="SRQM01000495">
    <property type="protein sequence ID" value="KAG6109356.1"/>
    <property type="molecule type" value="Genomic_DNA"/>
</dbReference>
<name>A0A9P7PX32_9HYPO</name>
<sequence>MFLATAQEAHRRELGSRLEDVEAAVSEIQKSLKRTFEECRASSTVAAAERWRYIKAVSGSKRQASYAPGPDNGSSCYSCGSWIGLSRSTSRSEVVFLERDAMIDPYFATINSKFPIWDKSKSQAMMDSIRNSCHRVPRHYLHMLEQLFTHTARCAEATGILQWRRIRGRLRESGFQEYNELAHRLYILDKKGCWTAGVPPRIPAEVQLNLAAQYTDKVLEALAL</sequence>
<organism evidence="1 2">
    <name type="scientific">Claviceps humidiphila</name>
    <dbReference type="NCBI Taxonomy" id="1294629"/>
    <lineage>
        <taxon>Eukaryota</taxon>
        <taxon>Fungi</taxon>
        <taxon>Dikarya</taxon>
        <taxon>Ascomycota</taxon>
        <taxon>Pezizomycotina</taxon>
        <taxon>Sordariomycetes</taxon>
        <taxon>Hypocreomycetidae</taxon>
        <taxon>Hypocreales</taxon>
        <taxon>Clavicipitaceae</taxon>
        <taxon>Claviceps</taxon>
    </lineage>
</organism>
<protein>
    <submittedName>
        <fullName evidence="1">Uncharacterized protein</fullName>
    </submittedName>
</protein>
<proteinExistence type="predicted"/>
<dbReference type="AlphaFoldDB" id="A0A9P7PX32"/>
<reference evidence="1 2" key="1">
    <citation type="journal article" date="2020" name="bioRxiv">
        <title>Whole genome comparisons of ergot fungi reveals the divergence and evolution of species within the genus Claviceps are the result of varying mechanisms driving genome evolution and host range expansion.</title>
        <authorList>
            <person name="Wyka S.A."/>
            <person name="Mondo S.J."/>
            <person name="Liu M."/>
            <person name="Dettman J."/>
            <person name="Nalam V."/>
            <person name="Broders K.D."/>
        </authorList>
    </citation>
    <scope>NUCLEOTIDE SEQUENCE [LARGE SCALE GENOMIC DNA]</scope>
    <source>
        <strain evidence="1 2">LM576</strain>
    </source>
</reference>
<evidence type="ECO:0000313" key="1">
    <source>
        <dbReference type="EMBL" id="KAG6109356.1"/>
    </source>
</evidence>
<evidence type="ECO:0000313" key="2">
    <source>
        <dbReference type="Proteomes" id="UP000732380"/>
    </source>
</evidence>
<comment type="caution">
    <text evidence="1">The sequence shown here is derived from an EMBL/GenBank/DDBJ whole genome shotgun (WGS) entry which is preliminary data.</text>
</comment>
<accession>A0A9P7PX32</accession>
<keyword evidence="2" id="KW-1185">Reference proteome</keyword>
<dbReference type="Proteomes" id="UP000732380">
    <property type="component" value="Unassembled WGS sequence"/>
</dbReference>